<name>A0ABR8JRL7_9BACT</name>
<evidence type="ECO:0000259" key="4">
    <source>
        <dbReference type="Pfam" id="PF03358"/>
    </source>
</evidence>
<dbReference type="InterPro" id="IPR051796">
    <property type="entry name" value="ISF_SsuE-like"/>
</dbReference>
<dbReference type="RefSeq" id="WP_190922506.1">
    <property type="nucleotide sequence ID" value="NZ_JACXAC010000001.1"/>
</dbReference>
<evidence type="ECO:0000256" key="2">
    <source>
        <dbReference type="ARBA" id="ARBA00022643"/>
    </source>
</evidence>
<dbReference type="PANTHER" id="PTHR43278:SF4">
    <property type="entry name" value="NAD(P)H-DEPENDENT FMN-CONTAINING OXIDOREDUCTASE YWQN-RELATED"/>
    <property type="match status" value="1"/>
</dbReference>
<dbReference type="Gene3D" id="3.40.50.360">
    <property type="match status" value="1"/>
</dbReference>
<reference evidence="5 6" key="1">
    <citation type="submission" date="2020-09" db="EMBL/GenBank/DDBJ databases">
        <authorList>
            <person name="Kim M.K."/>
        </authorList>
    </citation>
    <scope>NUCLEOTIDE SEQUENCE [LARGE SCALE GENOMIC DNA]</scope>
    <source>
        <strain evidence="5 6">BT189</strain>
    </source>
</reference>
<organism evidence="5 6">
    <name type="scientific">Hymenobacter armeniacus</name>
    <dbReference type="NCBI Taxonomy" id="2771358"/>
    <lineage>
        <taxon>Bacteria</taxon>
        <taxon>Pseudomonadati</taxon>
        <taxon>Bacteroidota</taxon>
        <taxon>Cytophagia</taxon>
        <taxon>Cytophagales</taxon>
        <taxon>Hymenobacteraceae</taxon>
        <taxon>Hymenobacter</taxon>
    </lineage>
</organism>
<keyword evidence="6" id="KW-1185">Reference proteome</keyword>
<accession>A0ABR8JRL7</accession>
<dbReference type="Proteomes" id="UP000606003">
    <property type="component" value="Unassembled WGS sequence"/>
</dbReference>
<protein>
    <submittedName>
        <fullName evidence="5">NAD(P)H-dependent oxidoreductase</fullName>
    </submittedName>
</protein>
<feature type="domain" description="NADPH-dependent FMN reductase-like" evidence="4">
    <location>
        <begin position="8"/>
        <end position="151"/>
    </location>
</feature>
<dbReference type="SUPFAM" id="SSF52218">
    <property type="entry name" value="Flavoproteins"/>
    <property type="match status" value="1"/>
</dbReference>
<comment type="caution">
    <text evidence="5">The sequence shown here is derived from an EMBL/GenBank/DDBJ whole genome shotgun (WGS) entry which is preliminary data.</text>
</comment>
<keyword evidence="1" id="KW-0285">Flavoprotein</keyword>
<proteinExistence type="predicted"/>
<gene>
    <name evidence="5" type="ORF">IC234_03875</name>
</gene>
<dbReference type="InterPro" id="IPR029039">
    <property type="entry name" value="Flavoprotein-like_sf"/>
</dbReference>
<evidence type="ECO:0000313" key="6">
    <source>
        <dbReference type="Proteomes" id="UP000606003"/>
    </source>
</evidence>
<feature type="region of interest" description="Disordered" evidence="3">
    <location>
        <begin position="183"/>
        <end position="203"/>
    </location>
</feature>
<evidence type="ECO:0000256" key="3">
    <source>
        <dbReference type="SAM" id="MobiDB-lite"/>
    </source>
</evidence>
<dbReference type="PANTHER" id="PTHR43278">
    <property type="entry name" value="NAD(P)H-DEPENDENT FMN-CONTAINING OXIDOREDUCTASE YWQN-RELATED"/>
    <property type="match status" value="1"/>
</dbReference>
<evidence type="ECO:0000313" key="5">
    <source>
        <dbReference type="EMBL" id="MBD2721255.1"/>
    </source>
</evidence>
<sequence>MSNPARRFLFLLSSTRRMGNSEQLAYCAANSLPPRAQQRWIHLQDHPLPYFVDLRHHTPYPTPTGNALLLLDATLDATDLVLVAPLYWYSLPVHAKHYLDYWSAWLRTPNLDFREAMRGKTLWSIVVSSGDRTETQPLEDSLVLTARYMNMRWGGMLYGTGSRPNDIQDDARALQQAQHFFSESAPAPDSRPMPTLATMQKAR</sequence>
<evidence type="ECO:0000256" key="1">
    <source>
        <dbReference type="ARBA" id="ARBA00022630"/>
    </source>
</evidence>
<dbReference type="EMBL" id="JACXAC010000001">
    <property type="protein sequence ID" value="MBD2721255.1"/>
    <property type="molecule type" value="Genomic_DNA"/>
</dbReference>
<keyword evidence="2" id="KW-0288">FMN</keyword>
<dbReference type="Pfam" id="PF03358">
    <property type="entry name" value="FMN_red"/>
    <property type="match status" value="1"/>
</dbReference>
<dbReference type="InterPro" id="IPR005025">
    <property type="entry name" value="FMN_Rdtase-like_dom"/>
</dbReference>